<keyword evidence="2 5" id="KW-0812">Transmembrane</keyword>
<dbReference type="PANTHER" id="PTHR46494">
    <property type="entry name" value="CORA FAMILY METAL ION TRANSPORTER (EUROFUNG)"/>
    <property type="match status" value="1"/>
</dbReference>
<dbReference type="Gene3D" id="1.20.58.340">
    <property type="entry name" value="Magnesium transport protein CorA, transmembrane region"/>
    <property type="match status" value="1"/>
</dbReference>
<sequence>MMSGADTQVIEELLQEQNLDSEDVFCSEGGCFQVIDIRGGNVKHLEVDNEASLQELLTPKKISGTRIISISGRSTVFNLDISLSWAARLFKAYRIHADFYRTLVSFGNGPHFAEACDGNDLLCKRSNGAYTLSYKLNFVELNNRNVSERWSSRHLGVYHQHEADFDLYVLVHCSRSSALYSKLTPKSVSSHGQNGHLKGIVQDSGSLHDLILQAYVHNWRPYLRSWGNELAKMNNQAKVAQVTEAGTQSYVSLRRLRSLRDSVDLASGHCMSNLAVVQSIRQSKEINMETSDHQKLSSAQRAIESCVKNSQLLKERIDNTIELISCTLTLHSHEEAAKLVHEIKVLTEETSSVTKKLTQIAENSAHSGEIIRVITIVSAIYLPGSFATSVFGMNFFDFVEGSRRISVAKDIYIFVAFWIGLTILTAATFFWAYMRGRRRLKRVEEAAFEAMTQTSAKRASGLLSSTSGFERPGVV</sequence>
<dbReference type="InterPro" id="IPR045863">
    <property type="entry name" value="CorA_TM1_TM2"/>
</dbReference>
<name>A0ABR4E401_9PEZI</name>
<dbReference type="Pfam" id="PF01544">
    <property type="entry name" value="CorA"/>
    <property type="match status" value="1"/>
</dbReference>
<dbReference type="InterPro" id="IPR058257">
    <property type="entry name" value="CorA-like_dom"/>
</dbReference>
<evidence type="ECO:0000256" key="1">
    <source>
        <dbReference type="ARBA" id="ARBA00004651"/>
    </source>
</evidence>
<protein>
    <recommendedName>
        <fullName evidence="6">CorA-like transporter domain-containing protein</fullName>
    </recommendedName>
</protein>
<dbReference type="InterPro" id="IPR002523">
    <property type="entry name" value="MgTranspt_CorA/ZnTranspt_ZntB"/>
</dbReference>
<dbReference type="PANTHER" id="PTHR46494:SF1">
    <property type="entry name" value="CORA FAMILY METAL ION TRANSPORTER (EUROFUNG)"/>
    <property type="match status" value="1"/>
</dbReference>
<evidence type="ECO:0000256" key="4">
    <source>
        <dbReference type="ARBA" id="ARBA00023136"/>
    </source>
</evidence>
<organism evidence="7 8">
    <name type="scientific">Diaporthe vaccinii</name>
    <dbReference type="NCBI Taxonomy" id="105482"/>
    <lineage>
        <taxon>Eukaryota</taxon>
        <taxon>Fungi</taxon>
        <taxon>Dikarya</taxon>
        <taxon>Ascomycota</taxon>
        <taxon>Pezizomycotina</taxon>
        <taxon>Sordariomycetes</taxon>
        <taxon>Sordariomycetidae</taxon>
        <taxon>Diaporthales</taxon>
        <taxon>Diaporthaceae</taxon>
        <taxon>Diaporthe</taxon>
        <taxon>Diaporthe eres species complex</taxon>
    </lineage>
</organism>
<dbReference type="Proteomes" id="UP001600888">
    <property type="component" value="Unassembled WGS sequence"/>
</dbReference>
<evidence type="ECO:0000256" key="2">
    <source>
        <dbReference type="ARBA" id="ARBA00022692"/>
    </source>
</evidence>
<accession>A0ABR4E401</accession>
<evidence type="ECO:0000313" key="8">
    <source>
        <dbReference type="Proteomes" id="UP001600888"/>
    </source>
</evidence>
<dbReference type="SUPFAM" id="SSF144083">
    <property type="entry name" value="Magnesium transport protein CorA, transmembrane region"/>
    <property type="match status" value="1"/>
</dbReference>
<feature type="domain" description="CorA-like transporter" evidence="6">
    <location>
        <begin position="124"/>
        <end position="237"/>
    </location>
</feature>
<dbReference type="EMBL" id="JBAWTH010000103">
    <property type="protein sequence ID" value="KAL2277160.1"/>
    <property type="molecule type" value="Genomic_DNA"/>
</dbReference>
<keyword evidence="4 5" id="KW-0472">Membrane</keyword>
<gene>
    <name evidence="7" type="ORF">FJTKL_00172</name>
</gene>
<evidence type="ECO:0000313" key="7">
    <source>
        <dbReference type="EMBL" id="KAL2277160.1"/>
    </source>
</evidence>
<feature type="transmembrane region" description="Helical" evidence="5">
    <location>
        <begin position="411"/>
        <end position="433"/>
    </location>
</feature>
<comment type="subcellular location">
    <subcellularLocation>
        <location evidence="1">Cell membrane</location>
        <topology evidence="1">Multi-pass membrane protein</topology>
    </subcellularLocation>
</comment>
<dbReference type="Pfam" id="PF26616">
    <property type="entry name" value="CorA-like"/>
    <property type="match status" value="1"/>
</dbReference>
<keyword evidence="3 5" id="KW-1133">Transmembrane helix</keyword>
<keyword evidence="8" id="KW-1185">Reference proteome</keyword>
<evidence type="ECO:0000259" key="6">
    <source>
        <dbReference type="Pfam" id="PF26616"/>
    </source>
</evidence>
<evidence type="ECO:0000256" key="5">
    <source>
        <dbReference type="SAM" id="Phobius"/>
    </source>
</evidence>
<reference evidence="7 8" key="1">
    <citation type="submission" date="2024-03" db="EMBL/GenBank/DDBJ databases">
        <title>A high-quality draft genome sequence of Diaporthe vaccinii, a causative agent of upright dieback and viscid rot disease in cranberry plants.</title>
        <authorList>
            <person name="Sarrasin M."/>
            <person name="Lang B.F."/>
            <person name="Burger G."/>
        </authorList>
    </citation>
    <scope>NUCLEOTIDE SEQUENCE [LARGE SCALE GENOMIC DNA]</scope>
    <source>
        <strain evidence="7 8">IS7</strain>
    </source>
</reference>
<evidence type="ECO:0000256" key="3">
    <source>
        <dbReference type="ARBA" id="ARBA00022989"/>
    </source>
</evidence>
<proteinExistence type="predicted"/>
<comment type="caution">
    <text evidence="7">The sequence shown here is derived from an EMBL/GenBank/DDBJ whole genome shotgun (WGS) entry which is preliminary data.</text>
</comment>
<feature type="transmembrane region" description="Helical" evidence="5">
    <location>
        <begin position="370"/>
        <end position="391"/>
    </location>
</feature>